<feature type="compositionally biased region" description="Basic and acidic residues" evidence="1">
    <location>
        <begin position="279"/>
        <end position="295"/>
    </location>
</feature>
<dbReference type="InterPro" id="IPR051315">
    <property type="entry name" value="Bact_Chemotaxis_CheA"/>
</dbReference>
<sequence>MRGRARTAEATEARRAELIAAAAGAPLIDSSSSSSSSSSSNSSPTHPPNPPVESEGATAMPETQNGQRLGSPDLPSPNLDGINLSQPLMEKVRDKVRMCNQRITDLTDHVNNTDGQITQVNAILREQSQTLITLTDAMPAIQEGVATLRLTIQNDVTTKLRDSEEAFRRTIAVLRRETNTALTTESTLIRDAFRITAAQVAQLQDAPDPEILIRELRNEVQERQTRDRDMHIVSLQVLANRVGELERNALIMEARVDAANVFPRETGARPRTQRQSSRSPERQRQRAADPDRGEPPEYGSPPPSYSSATRPQDDNWGRGRGRATAPSPQRREGPRARNATPPREAPRPRTATPPREAPRPRNPTPPPREVPRSPPTERVPPRPQAAGPGPAEPRHRIPADIRDELQLELDQIREEMQDAYGQYGRTRIEVEKQLHRVSFTSRYFRWKEITKEIMPLLTLQAKGALRRLETQVEIERLNIAPPLMQNHAQAPRVRIDPPKFYGDCLKYYGWRNTWNTFHESPSYTDSERSQLLEAALQGEAKTATERFTFSADTYHNILQFLADRFGNRSTIVGKLEARLRLAASSKLREDCTASQLREKHISVSNERQGLLDQGDIEISPTDHHGKMEAPMGSESRRDIGRGVSTS</sequence>
<feature type="region of interest" description="Disordered" evidence="1">
    <location>
        <begin position="24"/>
        <end position="83"/>
    </location>
</feature>
<organism evidence="2 3">
    <name type="scientific">Daphnia pulex</name>
    <name type="common">Water flea</name>
    <dbReference type="NCBI Taxonomy" id="6669"/>
    <lineage>
        <taxon>Eukaryota</taxon>
        <taxon>Metazoa</taxon>
        <taxon>Ecdysozoa</taxon>
        <taxon>Arthropoda</taxon>
        <taxon>Crustacea</taxon>
        <taxon>Branchiopoda</taxon>
        <taxon>Diplostraca</taxon>
        <taxon>Cladocera</taxon>
        <taxon>Anomopoda</taxon>
        <taxon>Daphniidae</taxon>
        <taxon>Daphnia</taxon>
    </lineage>
</organism>
<gene>
    <name evidence="2" type="ORF">DAPPUDRAFT_122377</name>
</gene>
<dbReference type="PANTHER" id="PTHR43395">
    <property type="entry name" value="SENSOR HISTIDINE KINASE CHEA"/>
    <property type="match status" value="1"/>
</dbReference>
<reference evidence="2 3" key="1">
    <citation type="journal article" date="2011" name="Science">
        <title>The ecoresponsive genome of Daphnia pulex.</title>
        <authorList>
            <person name="Colbourne J.K."/>
            <person name="Pfrender M.E."/>
            <person name="Gilbert D."/>
            <person name="Thomas W.K."/>
            <person name="Tucker A."/>
            <person name="Oakley T.H."/>
            <person name="Tokishita S."/>
            <person name="Aerts A."/>
            <person name="Arnold G.J."/>
            <person name="Basu M.K."/>
            <person name="Bauer D.J."/>
            <person name="Caceres C.E."/>
            <person name="Carmel L."/>
            <person name="Casola C."/>
            <person name="Choi J.H."/>
            <person name="Detter J.C."/>
            <person name="Dong Q."/>
            <person name="Dusheyko S."/>
            <person name="Eads B.D."/>
            <person name="Frohlich T."/>
            <person name="Geiler-Samerotte K.A."/>
            <person name="Gerlach D."/>
            <person name="Hatcher P."/>
            <person name="Jogdeo S."/>
            <person name="Krijgsveld J."/>
            <person name="Kriventseva E.V."/>
            <person name="Kultz D."/>
            <person name="Laforsch C."/>
            <person name="Lindquist E."/>
            <person name="Lopez J."/>
            <person name="Manak J.R."/>
            <person name="Muller J."/>
            <person name="Pangilinan J."/>
            <person name="Patwardhan R.P."/>
            <person name="Pitluck S."/>
            <person name="Pritham E.J."/>
            <person name="Rechtsteiner A."/>
            <person name="Rho M."/>
            <person name="Rogozin I.B."/>
            <person name="Sakarya O."/>
            <person name="Salamov A."/>
            <person name="Schaack S."/>
            <person name="Shapiro H."/>
            <person name="Shiga Y."/>
            <person name="Skalitzky C."/>
            <person name="Smith Z."/>
            <person name="Souvorov A."/>
            <person name="Sung W."/>
            <person name="Tang Z."/>
            <person name="Tsuchiya D."/>
            <person name="Tu H."/>
            <person name="Vos H."/>
            <person name="Wang M."/>
            <person name="Wolf Y.I."/>
            <person name="Yamagata H."/>
            <person name="Yamada T."/>
            <person name="Ye Y."/>
            <person name="Shaw J.R."/>
            <person name="Andrews J."/>
            <person name="Crease T.J."/>
            <person name="Tang H."/>
            <person name="Lucas S.M."/>
            <person name="Robertson H.M."/>
            <person name="Bork P."/>
            <person name="Koonin E.V."/>
            <person name="Zdobnov E.M."/>
            <person name="Grigoriev I.V."/>
            <person name="Lynch M."/>
            <person name="Boore J.L."/>
        </authorList>
    </citation>
    <scope>NUCLEOTIDE SEQUENCE [LARGE SCALE GENOMIC DNA]</scope>
</reference>
<feature type="region of interest" description="Disordered" evidence="1">
    <location>
        <begin position="612"/>
        <end position="646"/>
    </location>
</feature>
<dbReference type="PhylomeDB" id="E9I421"/>
<evidence type="ECO:0000313" key="3">
    <source>
        <dbReference type="Proteomes" id="UP000000305"/>
    </source>
</evidence>
<dbReference type="AlphaFoldDB" id="E9I421"/>
<name>E9I421_DAPPU</name>
<dbReference type="HOGENOM" id="CLU_015861_0_0_1"/>
<feature type="region of interest" description="Disordered" evidence="1">
    <location>
        <begin position="262"/>
        <end position="398"/>
    </location>
</feature>
<evidence type="ECO:0000256" key="1">
    <source>
        <dbReference type="SAM" id="MobiDB-lite"/>
    </source>
</evidence>
<dbReference type="InParanoid" id="E9I421"/>
<feature type="compositionally biased region" description="Low complexity" evidence="1">
    <location>
        <begin position="24"/>
        <end position="43"/>
    </location>
</feature>
<keyword evidence="3" id="KW-1185">Reference proteome</keyword>
<accession>E9I421</accession>
<dbReference type="EMBL" id="GL734869">
    <property type="protein sequence ID" value="EFX61258.1"/>
    <property type="molecule type" value="Genomic_DNA"/>
</dbReference>
<feature type="compositionally biased region" description="Low complexity" evidence="1">
    <location>
        <begin position="336"/>
        <end position="354"/>
    </location>
</feature>
<dbReference type="Proteomes" id="UP000000305">
    <property type="component" value="Unassembled WGS sequence"/>
</dbReference>
<dbReference type="PANTHER" id="PTHR43395:SF10">
    <property type="entry name" value="CHEMOTAXIS PROTEIN CHEA"/>
    <property type="match status" value="1"/>
</dbReference>
<feature type="compositionally biased region" description="Pro residues" evidence="1">
    <location>
        <begin position="360"/>
        <end position="383"/>
    </location>
</feature>
<proteinExistence type="predicted"/>
<evidence type="ECO:0000313" key="2">
    <source>
        <dbReference type="EMBL" id="EFX61258.1"/>
    </source>
</evidence>
<feature type="compositionally biased region" description="Low complexity" evidence="1">
    <location>
        <begin position="269"/>
        <end position="278"/>
    </location>
</feature>
<dbReference type="Pfam" id="PF03564">
    <property type="entry name" value="DUF1759"/>
    <property type="match status" value="1"/>
</dbReference>
<dbReference type="STRING" id="6669.E9I421"/>
<dbReference type="InterPro" id="IPR005312">
    <property type="entry name" value="DUF1759"/>
</dbReference>
<dbReference type="KEGG" id="dpx:DAPPUDRAFT_122377"/>
<protein>
    <submittedName>
        <fullName evidence="2">Uncharacterized protein</fullName>
    </submittedName>
</protein>